<evidence type="ECO:0008006" key="2">
    <source>
        <dbReference type="Google" id="ProtNLM"/>
    </source>
</evidence>
<proteinExistence type="predicted"/>
<gene>
    <name evidence="1" type="ORF">METZ01_LOCUS505858</name>
</gene>
<dbReference type="EMBL" id="UINC01223702">
    <property type="protein sequence ID" value="SVE53004.1"/>
    <property type="molecule type" value="Genomic_DNA"/>
</dbReference>
<protein>
    <recommendedName>
        <fullName evidence="2">PhoH-like protein domain-containing protein</fullName>
    </recommendedName>
</protein>
<reference evidence="1" key="1">
    <citation type="submission" date="2018-05" db="EMBL/GenBank/DDBJ databases">
        <authorList>
            <person name="Lanie J.A."/>
            <person name="Ng W.-L."/>
            <person name="Kazmierczak K.M."/>
            <person name="Andrzejewski T.M."/>
            <person name="Davidsen T.M."/>
            <person name="Wayne K.J."/>
            <person name="Tettelin H."/>
            <person name="Glass J.I."/>
            <person name="Rusch D."/>
            <person name="Podicherti R."/>
            <person name="Tsui H.-C.T."/>
            <person name="Winkler M.E."/>
        </authorList>
    </citation>
    <scope>NUCLEOTIDE SEQUENCE</scope>
</reference>
<dbReference type="AlphaFoldDB" id="A0A383E8Q9"/>
<name>A0A383E8Q9_9ZZZZ</name>
<accession>A0A383E8Q9</accession>
<sequence length="113" mass="12559">MAPSSSFPIRKIPIPVEGIETLFGSFDENLKNFELLFNVEIRTHGNELLVEGLATDIDKLAGLVEQLGILLRNGYDFAKGDVKRAARLVAQDPAVDLADYFLRGMMIPLGKRR</sequence>
<feature type="non-terminal residue" evidence="1">
    <location>
        <position position="113"/>
    </location>
</feature>
<organism evidence="1">
    <name type="scientific">marine metagenome</name>
    <dbReference type="NCBI Taxonomy" id="408172"/>
    <lineage>
        <taxon>unclassified sequences</taxon>
        <taxon>metagenomes</taxon>
        <taxon>ecological metagenomes</taxon>
    </lineage>
</organism>
<evidence type="ECO:0000313" key="1">
    <source>
        <dbReference type="EMBL" id="SVE53004.1"/>
    </source>
</evidence>